<dbReference type="GO" id="GO:0005737">
    <property type="term" value="C:cytoplasm"/>
    <property type="evidence" value="ECO:0007669"/>
    <property type="project" value="TreeGrafter"/>
</dbReference>
<evidence type="ECO:0000259" key="3">
    <source>
        <dbReference type="Pfam" id="PF01205"/>
    </source>
</evidence>
<dbReference type="Gene3D" id="3.30.230.30">
    <property type="entry name" value="Impact, N-terminal domain"/>
    <property type="match status" value="1"/>
</dbReference>
<dbReference type="STRING" id="5288.A0A5C5FW20"/>
<feature type="non-terminal residue" evidence="4">
    <location>
        <position position="236"/>
    </location>
</feature>
<dbReference type="PANTHER" id="PTHR16301:SF25">
    <property type="entry name" value="PROTEIN IMPACT"/>
    <property type="match status" value="1"/>
</dbReference>
<reference evidence="4 5" key="1">
    <citation type="submission" date="2019-03" db="EMBL/GenBank/DDBJ databases">
        <title>Rhodosporidium diobovatum UCD-FST 08-225 genome sequencing, assembly, and annotation.</title>
        <authorList>
            <person name="Fakankun I.U."/>
            <person name="Fristensky B."/>
            <person name="Levin D.B."/>
        </authorList>
    </citation>
    <scope>NUCLEOTIDE SEQUENCE [LARGE SCALE GENOMIC DNA]</scope>
    <source>
        <strain evidence="4 5">UCD-FST 08-225</strain>
    </source>
</reference>
<feature type="compositionally biased region" description="Polar residues" evidence="2">
    <location>
        <begin position="26"/>
        <end position="39"/>
    </location>
</feature>
<dbReference type="GO" id="GO:0005840">
    <property type="term" value="C:ribosome"/>
    <property type="evidence" value="ECO:0007669"/>
    <property type="project" value="UniProtKB-KW"/>
</dbReference>
<organism evidence="4 5">
    <name type="scientific">Rhodotorula diobovata</name>
    <dbReference type="NCBI Taxonomy" id="5288"/>
    <lineage>
        <taxon>Eukaryota</taxon>
        <taxon>Fungi</taxon>
        <taxon>Dikarya</taxon>
        <taxon>Basidiomycota</taxon>
        <taxon>Pucciniomycotina</taxon>
        <taxon>Microbotryomycetes</taxon>
        <taxon>Sporidiobolales</taxon>
        <taxon>Sporidiobolaceae</taxon>
        <taxon>Rhodotorula</taxon>
    </lineage>
</organism>
<dbReference type="InterPro" id="IPR001498">
    <property type="entry name" value="Impact_N"/>
</dbReference>
<dbReference type="Pfam" id="PF01205">
    <property type="entry name" value="Impact_N"/>
    <property type="match status" value="1"/>
</dbReference>
<keyword evidence="4" id="KW-0689">Ribosomal protein</keyword>
<evidence type="ECO:0000313" key="5">
    <source>
        <dbReference type="Proteomes" id="UP000311382"/>
    </source>
</evidence>
<dbReference type="EMBL" id="SOZI01000068">
    <property type="protein sequence ID" value="TNY20402.1"/>
    <property type="molecule type" value="Genomic_DNA"/>
</dbReference>
<comment type="caution">
    <text evidence="4">The sequence shown here is derived from an EMBL/GenBank/DDBJ whole genome shotgun (WGS) entry which is preliminary data.</text>
</comment>
<evidence type="ECO:0000313" key="4">
    <source>
        <dbReference type="EMBL" id="TNY20402.1"/>
    </source>
</evidence>
<feature type="region of interest" description="Disordered" evidence="2">
    <location>
        <begin position="1"/>
        <end position="52"/>
    </location>
</feature>
<keyword evidence="5" id="KW-1185">Reference proteome</keyword>
<keyword evidence="4" id="KW-0687">Ribonucleoprotein</keyword>
<dbReference type="InterPro" id="IPR023582">
    <property type="entry name" value="Impact"/>
</dbReference>
<dbReference type="InterPro" id="IPR020568">
    <property type="entry name" value="Ribosomal_Su5_D2-typ_SF"/>
</dbReference>
<dbReference type="AlphaFoldDB" id="A0A5C5FW20"/>
<gene>
    <name evidence="4" type="ORF">DMC30DRAFT_365075</name>
</gene>
<name>A0A5C5FW20_9BASI</name>
<feature type="compositionally biased region" description="Polar residues" evidence="2">
    <location>
        <begin position="1"/>
        <end position="18"/>
    </location>
</feature>
<evidence type="ECO:0000256" key="1">
    <source>
        <dbReference type="ARBA" id="ARBA00007665"/>
    </source>
</evidence>
<comment type="similarity">
    <text evidence="1">Belongs to the IMPACT family.</text>
</comment>
<dbReference type="Proteomes" id="UP000311382">
    <property type="component" value="Unassembled WGS sequence"/>
</dbReference>
<dbReference type="PANTHER" id="PTHR16301">
    <property type="entry name" value="IMPACT-RELATED"/>
    <property type="match status" value="1"/>
</dbReference>
<evidence type="ECO:0000256" key="2">
    <source>
        <dbReference type="SAM" id="MobiDB-lite"/>
    </source>
</evidence>
<dbReference type="SUPFAM" id="SSF54211">
    <property type="entry name" value="Ribosomal protein S5 domain 2-like"/>
    <property type="match status" value="1"/>
</dbReference>
<dbReference type="InterPro" id="IPR036956">
    <property type="entry name" value="Impact_N_sf"/>
</dbReference>
<protein>
    <submittedName>
        <fullName evidence="4">Ribosomal protein S5 domain 2-type protein</fullName>
    </submittedName>
</protein>
<accession>A0A5C5FW20</accession>
<sequence>MSTNKRPLPSSFSSSNAPTAKRATPQPGTLTSFFPSTTGPARPPSPVVPSDPITDRLSTFVAHAAPCTNRVQAATLQAHVRALRGASHPVACDHEVLAWRCLGLKPGKTGLDSEDDWRVEGGTDDDGEKGAGAVVREVLDKEGGVDVAIVVSRLYGGVMLGPVRFAHIRAVASQALARLLAAQRLSALQSQLGTLDAAIAALSPSPAKPPPPMQYAAISVDKAERLVAAREKRLEL</sequence>
<dbReference type="GO" id="GO:0140469">
    <property type="term" value="P:GCN2-mediated signaling"/>
    <property type="evidence" value="ECO:0007669"/>
    <property type="project" value="TreeGrafter"/>
</dbReference>
<dbReference type="GO" id="GO:0006446">
    <property type="term" value="P:regulation of translational initiation"/>
    <property type="evidence" value="ECO:0007669"/>
    <property type="project" value="TreeGrafter"/>
</dbReference>
<feature type="domain" description="Impact N-terminal" evidence="3">
    <location>
        <begin position="57"/>
        <end position="176"/>
    </location>
</feature>
<proteinExistence type="inferred from homology"/>
<dbReference type="OrthoDB" id="69641at2759"/>